<evidence type="ECO:0000256" key="1">
    <source>
        <dbReference type="ARBA" id="ARBA00022741"/>
    </source>
</evidence>
<dbReference type="InterPro" id="IPR027417">
    <property type="entry name" value="P-loop_NTPase"/>
</dbReference>
<evidence type="ECO:0000313" key="3">
    <source>
        <dbReference type="EMBL" id="ATY62301.1"/>
    </source>
</evidence>
<dbReference type="GO" id="GO:0042626">
    <property type="term" value="F:ATPase-coupled transmembrane transporter activity"/>
    <property type="evidence" value="ECO:0007669"/>
    <property type="project" value="TreeGrafter"/>
</dbReference>
<protein>
    <submittedName>
        <fullName evidence="3">ATP-binding cassette</fullName>
    </submittedName>
</protein>
<dbReference type="VEuPathDB" id="FungiDB:A9K55_008353"/>
<dbReference type="Proteomes" id="UP000323067">
    <property type="component" value="Chromosome vii"/>
</dbReference>
<dbReference type="PANTHER" id="PTHR24223:SF269">
    <property type="entry name" value="ABC MULTIDRUG TRANSPORTER (EUROFUNG)-RELATED"/>
    <property type="match status" value="1"/>
</dbReference>
<keyword evidence="2 3" id="KW-0067">ATP-binding</keyword>
<dbReference type="PANTHER" id="PTHR24223">
    <property type="entry name" value="ATP-BINDING CASSETTE SUB-FAMILY C"/>
    <property type="match status" value="1"/>
</dbReference>
<evidence type="ECO:0000256" key="2">
    <source>
        <dbReference type="ARBA" id="ARBA00022840"/>
    </source>
</evidence>
<dbReference type="SUPFAM" id="SSF52540">
    <property type="entry name" value="P-loop containing nucleoside triphosphate hydrolases"/>
    <property type="match status" value="1"/>
</dbReference>
<dbReference type="EMBL" id="CP023324">
    <property type="protein sequence ID" value="ATY62301.1"/>
    <property type="molecule type" value="Genomic_DNA"/>
</dbReference>
<dbReference type="GO" id="GO:0016020">
    <property type="term" value="C:membrane"/>
    <property type="evidence" value="ECO:0007669"/>
    <property type="project" value="TreeGrafter"/>
</dbReference>
<dbReference type="InterPro" id="IPR050173">
    <property type="entry name" value="ABC_transporter_C-like"/>
</dbReference>
<name>A0A2H4SGR6_CORMI</name>
<evidence type="ECO:0000313" key="4">
    <source>
        <dbReference type="Proteomes" id="UP000323067"/>
    </source>
</evidence>
<dbReference type="Gene3D" id="3.40.50.300">
    <property type="entry name" value="P-loop containing nucleotide triphosphate hydrolases"/>
    <property type="match status" value="1"/>
</dbReference>
<dbReference type="GO" id="GO:0005524">
    <property type="term" value="F:ATP binding"/>
    <property type="evidence" value="ECO:0007669"/>
    <property type="project" value="UniProtKB-KW"/>
</dbReference>
<dbReference type="VEuPathDB" id="FungiDB:CCM_01127"/>
<proteinExistence type="predicted"/>
<accession>A0A2H4SGR6</accession>
<sequence length="1215" mass="133520">MDQRSLESLLLRLIYDSAFNSRKPAGSQIAAIGYNSAQFCTQIPPTHFISPKHGHTPGNGAVVLSSRISPESVCQHEMIDVPVQGWPRPGIGAQLTPRDMVDKLCKHLSLCPGVLEASHYALDETLTFLALNNICQRRHSKNGNNVDVFHVVDVTCCVQAYGIPARRLLKQGTGVDLYLCPGIGHGHDHPLSCLPLTPEDLQLGIHELQLNTQLNTIGCRLHADEPNHMSMRCCVSVVPALLAMIQCMYLLHHVSILATVIISRALVYKSINAKRSATVLVALRSLDENSQDTSRIVLSWIEDACSVRPSLILSLYLVVTLLLDLPKAPTLWLRGCDAAVIIYTAAVVFNTLFRPVENTGNRTLLLSVHQTLPPKATSGQVDRSRYALAIEDLYTLDDALLRPARRLEFPIAVSRAVLYDFLAIAPPRVSLIGFIFAPNPDRLLPSYLRQGSVESRRRFCDCHTYEHRRRLNRRSPWLPGTTIKKAICGQFQVDSLTDTNLYDEVLDVAVLKHDLAQLHKGDNTKMGSSGGGGILSGGQKQRVFLARALYSCPKTLLLDDFHIVQKRSGLEAWLTTISAKLATSVDWSKTGPTVDFPRAGAFQDVPEAAEDDDESKEEAKDAELPCREKWRIKRKGRFASASWTWTSISNGWFKSWTFVGFTVVHVFAATFASSANGASPLVELVHQWTWHVGNALCLSYTCYPGYSMLSTSPVMRGIMHPTGMHESQLGKTRPMLTQISHPHLSTLNHFSQNMSLVETQIATRTLVTVTSRSQKNLGKKKPPQVYAEESTVDSLLGAAAEAPLTATGSPYMAATVPLLIAAMYVLENFHFQTSQQLRVLRLKAQALLHCKTYGQALLARWQRPKYLFMCVQTWLSTVLMLDLLVAAEATTVVLLALLLRSCTNPALLGVSLNNILCKCLPETLGKSATADDLLMQVWRPVIVAAGRCWRSRWVPLRELRSFEQDVKPENRPKEVCASHRRHGRFEGGIREMRGVGRVTQVSTPLHRFQKSHVSANWRAALARSQDWRLRTAPEGQSASICFHASDKSSGLVATLTQLLEMEEEFIKIVGYNLGNPPTRPVAQDARPRADRHTVDAGGQHGDAAVEAVLRRVGLWNGLESGGLDMELTTASLCGAAGRAVDGATDGWCYGWCCVTCLQVHRGAGRLMTSTPSAPGSTYPSVRLRRGQGGRRPVGGGGCARGAGAEAGWAFCVIGA</sequence>
<gene>
    <name evidence="3" type="ORF">A9K55_008353</name>
</gene>
<reference evidence="3 4" key="1">
    <citation type="journal article" date="2017" name="BMC Genomics">
        <title>Chromosome level assembly and secondary metabolite potential of the parasitic fungus Cordyceps militaris.</title>
        <authorList>
            <person name="Kramer G.J."/>
            <person name="Nodwell J.R."/>
        </authorList>
    </citation>
    <scope>NUCLEOTIDE SEQUENCE [LARGE SCALE GENOMIC DNA]</scope>
    <source>
        <strain evidence="3 4">ATCC 34164</strain>
    </source>
</reference>
<organism evidence="3 4">
    <name type="scientific">Cordyceps militaris</name>
    <name type="common">Caterpillar fungus</name>
    <name type="synonym">Clavaria militaris</name>
    <dbReference type="NCBI Taxonomy" id="73501"/>
    <lineage>
        <taxon>Eukaryota</taxon>
        <taxon>Fungi</taxon>
        <taxon>Dikarya</taxon>
        <taxon>Ascomycota</taxon>
        <taxon>Pezizomycotina</taxon>
        <taxon>Sordariomycetes</taxon>
        <taxon>Hypocreomycetidae</taxon>
        <taxon>Hypocreales</taxon>
        <taxon>Cordycipitaceae</taxon>
        <taxon>Cordyceps</taxon>
    </lineage>
</organism>
<dbReference type="AlphaFoldDB" id="A0A2H4SGR6"/>
<keyword evidence="1" id="KW-0547">Nucleotide-binding</keyword>